<feature type="domain" description="C2H2-type" evidence="8">
    <location>
        <begin position="49"/>
        <end position="76"/>
    </location>
</feature>
<keyword evidence="3" id="KW-0677">Repeat</keyword>
<accession>A0A4P9X7I7</accession>
<name>A0A4P9X7I7_9FUNG</name>
<keyword evidence="2" id="KW-0479">Metal-binding</keyword>
<dbReference type="GO" id="GO:0005634">
    <property type="term" value="C:nucleus"/>
    <property type="evidence" value="ECO:0007669"/>
    <property type="project" value="UniProtKB-SubCell"/>
</dbReference>
<dbReference type="Pfam" id="PF00096">
    <property type="entry name" value="zf-C2H2"/>
    <property type="match status" value="2"/>
</dbReference>
<gene>
    <name evidence="9" type="ORF">CXG81DRAFT_12292</name>
</gene>
<keyword evidence="5" id="KW-0862">Zinc</keyword>
<evidence type="ECO:0000313" key="9">
    <source>
        <dbReference type="EMBL" id="RKP01206.1"/>
    </source>
</evidence>
<organism evidence="9 10">
    <name type="scientific">Caulochytrium protostelioides</name>
    <dbReference type="NCBI Taxonomy" id="1555241"/>
    <lineage>
        <taxon>Eukaryota</taxon>
        <taxon>Fungi</taxon>
        <taxon>Fungi incertae sedis</taxon>
        <taxon>Chytridiomycota</taxon>
        <taxon>Chytridiomycota incertae sedis</taxon>
        <taxon>Chytridiomycetes</taxon>
        <taxon>Caulochytriales</taxon>
        <taxon>Caulochytriaceae</taxon>
        <taxon>Caulochytrium</taxon>
    </lineage>
</organism>
<reference evidence="10" key="1">
    <citation type="journal article" date="2018" name="Nat. Microbiol.">
        <title>Leveraging single-cell genomics to expand the fungal tree of life.</title>
        <authorList>
            <person name="Ahrendt S.R."/>
            <person name="Quandt C.A."/>
            <person name="Ciobanu D."/>
            <person name="Clum A."/>
            <person name="Salamov A."/>
            <person name="Andreopoulos B."/>
            <person name="Cheng J.F."/>
            <person name="Woyke T."/>
            <person name="Pelin A."/>
            <person name="Henrissat B."/>
            <person name="Reynolds N.K."/>
            <person name="Benny G.L."/>
            <person name="Smith M.E."/>
            <person name="James T.Y."/>
            <person name="Grigoriev I.V."/>
        </authorList>
    </citation>
    <scope>NUCLEOTIDE SEQUENCE [LARGE SCALE GENOMIC DNA]</scope>
    <source>
        <strain evidence="10">ATCC 52028</strain>
    </source>
</reference>
<dbReference type="SUPFAM" id="SSF57667">
    <property type="entry name" value="beta-beta-alpha zinc fingers"/>
    <property type="match status" value="1"/>
</dbReference>
<dbReference type="AlphaFoldDB" id="A0A4P9X7I7"/>
<dbReference type="FunFam" id="3.30.160.60:FF:000145">
    <property type="entry name" value="Zinc finger protein 574"/>
    <property type="match status" value="1"/>
</dbReference>
<dbReference type="OrthoDB" id="8922241at2759"/>
<proteinExistence type="predicted"/>
<dbReference type="InterPro" id="IPR036236">
    <property type="entry name" value="Znf_C2H2_sf"/>
</dbReference>
<dbReference type="InterPro" id="IPR013087">
    <property type="entry name" value="Znf_C2H2_type"/>
</dbReference>
<evidence type="ECO:0000256" key="4">
    <source>
        <dbReference type="ARBA" id="ARBA00022771"/>
    </source>
</evidence>
<sequence length="177" mass="18533">MKHASTLATTSHEVIQSELTAKDASAAAAAAAAPVTTVTTASGAKKHAFHCERCPATFGRRHDLMRHTRIHLGIRPYVCGKCGKHFSRQDALRRHTLEDGEDGTPNPLADGSGDCKTLMARREREARQGGLAAAVVNLAAAQAAAGMMQAQGLMMPSASSSINASLAMPGMGGMLFH</sequence>
<evidence type="ECO:0000313" key="10">
    <source>
        <dbReference type="Proteomes" id="UP000274922"/>
    </source>
</evidence>
<dbReference type="SMART" id="SM00355">
    <property type="entry name" value="ZnF_C2H2"/>
    <property type="match status" value="2"/>
</dbReference>
<dbReference type="PANTHER" id="PTHR24394">
    <property type="entry name" value="ZINC FINGER PROTEIN"/>
    <property type="match status" value="1"/>
</dbReference>
<evidence type="ECO:0000256" key="5">
    <source>
        <dbReference type="ARBA" id="ARBA00022833"/>
    </source>
</evidence>
<protein>
    <recommendedName>
        <fullName evidence="8">C2H2-type domain-containing protein</fullName>
    </recommendedName>
</protein>
<evidence type="ECO:0000259" key="8">
    <source>
        <dbReference type="PROSITE" id="PS50157"/>
    </source>
</evidence>
<keyword evidence="10" id="KW-1185">Reference proteome</keyword>
<dbReference type="GO" id="GO:0000981">
    <property type="term" value="F:DNA-binding transcription factor activity, RNA polymerase II-specific"/>
    <property type="evidence" value="ECO:0007669"/>
    <property type="project" value="TreeGrafter"/>
</dbReference>
<dbReference type="Proteomes" id="UP000274922">
    <property type="component" value="Unassembled WGS sequence"/>
</dbReference>
<comment type="subcellular location">
    <subcellularLocation>
        <location evidence="1">Nucleus</location>
    </subcellularLocation>
</comment>
<evidence type="ECO:0000256" key="3">
    <source>
        <dbReference type="ARBA" id="ARBA00022737"/>
    </source>
</evidence>
<evidence type="ECO:0000256" key="7">
    <source>
        <dbReference type="PROSITE-ProRule" id="PRU00042"/>
    </source>
</evidence>
<evidence type="ECO:0000256" key="6">
    <source>
        <dbReference type="ARBA" id="ARBA00023242"/>
    </source>
</evidence>
<feature type="domain" description="C2H2-type" evidence="8">
    <location>
        <begin position="77"/>
        <end position="95"/>
    </location>
</feature>
<evidence type="ECO:0000256" key="1">
    <source>
        <dbReference type="ARBA" id="ARBA00004123"/>
    </source>
</evidence>
<keyword evidence="6" id="KW-0539">Nucleus</keyword>
<dbReference type="PROSITE" id="PS50157">
    <property type="entry name" value="ZINC_FINGER_C2H2_2"/>
    <property type="match status" value="2"/>
</dbReference>
<dbReference type="Gene3D" id="3.30.160.60">
    <property type="entry name" value="Classic Zinc Finger"/>
    <property type="match status" value="2"/>
</dbReference>
<dbReference type="PANTHER" id="PTHR24394:SF44">
    <property type="entry name" value="ZINC FINGER PROTEIN 271-LIKE"/>
    <property type="match status" value="1"/>
</dbReference>
<keyword evidence="4 7" id="KW-0863">Zinc-finger</keyword>
<dbReference type="PROSITE" id="PS00028">
    <property type="entry name" value="ZINC_FINGER_C2H2_1"/>
    <property type="match status" value="1"/>
</dbReference>
<dbReference type="EMBL" id="ML014181">
    <property type="protein sequence ID" value="RKP01206.1"/>
    <property type="molecule type" value="Genomic_DNA"/>
</dbReference>
<dbReference type="GO" id="GO:0008270">
    <property type="term" value="F:zinc ion binding"/>
    <property type="evidence" value="ECO:0007669"/>
    <property type="project" value="UniProtKB-KW"/>
</dbReference>
<evidence type="ECO:0000256" key="2">
    <source>
        <dbReference type="ARBA" id="ARBA00022723"/>
    </source>
</evidence>
<dbReference type="STRING" id="1555241.A0A4P9X7I7"/>